<feature type="domain" description="EAL" evidence="2">
    <location>
        <begin position="527"/>
        <end position="768"/>
    </location>
</feature>
<dbReference type="PROSITE" id="PS50887">
    <property type="entry name" value="GGDEF"/>
    <property type="match status" value="1"/>
</dbReference>
<keyword evidence="1" id="KW-0472">Membrane</keyword>
<comment type="caution">
    <text evidence="4">The sequence shown here is derived from an EMBL/GenBank/DDBJ whole genome shotgun (WGS) entry which is preliminary data.</text>
</comment>
<dbReference type="SUPFAM" id="SSF141868">
    <property type="entry name" value="EAL domain-like"/>
    <property type="match status" value="1"/>
</dbReference>
<feature type="domain" description="GGDEF" evidence="3">
    <location>
        <begin position="383"/>
        <end position="517"/>
    </location>
</feature>
<dbReference type="EMBL" id="PYGI01000011">
    <property type="protein sequence ID" value="PSL13624.1"/>
    <property type="molecule type" value="Genomic_DNA"/>
</dbReference>
<dbReference type="SMART" id="SM00052">
    <property type="entry name" value="EAL"/>
    <property type="match status" value="1"/>
</dbReference>
<evidence type="ECO:0000313" key="4">
    <source>
        <dbReference type="EMBL" id="PSL13624.1"/>
    </source>
</evidence>
<dbReference type="InterPro" id="IPR043128">
    <property type="entry name" value="Rev_trsase/Diguanyl_cyclase"/>
</dbReference>
<evidence type="ECO:0000313" key="5">
    <source>
        <dbReference type="Proteomes" id="UP000242133"/>
    </source>
</evidence>
<dbReference type="GO" id="GO:0071111">
    <property type="term" value="F:cyclic-guanylate-specific phosphodiesterase activity"/>
    <property type="evidence" value="ECO:0007669"/>
    <property type="project" value="InterPro"/>
</dbReference>
<dbReference type="PANTHER" id="PTHR33121">
    <property type="entry name" value="CYCLIC DI-GMP PHOSPHODIESTERASE PDEF"/>
    <property type="match status" value="1"/>
</dbReference>
<dbReference type="InterPro" id="IPR029787">
    <property type="entry name" value="Nucleotide_cyclase"/>
</dbReference>
<dbReference type="SUPFAM" id="SSF55073">
    <property type="entry name" value="Nucleotide cyclase"/>
    <property type="match status" value="1"/>
</dbReference>
<organism evidence="4 5">
    <name type="scientific">Marinobacterium halophilum</name>
    <dbReference type="NCBI Taxonomy" id="267374"/>
    <lineage>
        <taxon>Bacteria</taxon>
        <taxon>Pseudomonadati</taxon>
        <taxon>Pseudomonadota</taxon>
        <taxon>Gammaproteobacteria</taxon>
        <taxon>Oceanospirillales</taxon>
        <taxon>Oceanospirillaceae</taxon>
        <taxon>Marinobacterium</taxon>
    </lineage>
</organism>
<keyword evidence="1" id="KW-0812">Transmembrane</keyword>
<gene>
    <name evidence="4" type="ORF">CLV44_11132</name>
</gene>
<dbReference type="CDD" id="cd01948">
    <property type="entry name" value="EAL"/>
    <property type="match status" value="1"/>
</dbReference>
<dbReference type="InterPro" id="IPR001633">
    <property type="entry name" value="EAL_dom"/>
</dbReference>
<proteinExistence type="predicted"/>
<feature type="transmembrane region" description="Helical" evidence="1">
    <location>
        <begin position="24"/>
        <end position="42"/>
    </location>
</feature>
<dbReference type="Gene3D" id="3.30.450.20">
    <property type="entry name" value="PAS domain"/>
    <property type="match status" value="1"/>
</dbReference>
<protein>
    <submittedName>
        <fullName evidence="4">Diguanylate cyclase (GGDEF)-like protein</fullName>
    </submittedName>
</protein>
<evidence type="ECO:0000259" key="2">
    <source>
        <dbReference type="PROSITE" id="PS50883"/>
    </source>
</evidence>
<dbReference type="SMART" id="SM00267">
    <property type="entry name" value="GGDEF"/>
    <property type="match status" value="1"/>
</dbReference>
<evidence type="ECO:0000256" key="1">
    <source>
        <dbReference type="SAM" id="Phobius"/>
    </source>
</evidence>
<dbReference type="PANTHER" id="PTHR33121:SF70">
    <property type="entry name" value="SIGNALING PROTEIN YKOW"/>
    <property type="match status" value="1"/>
</dbReference>
<name>A0A2P8EVX4_9GAMM</name>
<dbReference type="NCBIfam" id="TIGR00254">
    <property type="entry name" value="GGDEF"/>
    <property type="match status" value="1"/>
</dbReference>
<dbReference type="AlphaFoldDB" id="A0A2P8EVX4"/>
<dbReference type="Pfam" id="PF00563">
    <property type="entry name" value="EAL"/>
    <property type="match status" value="1"/>
</dbReference>
<dbReference type="Gene3D" id="3.30.70.270">
    <property type="match status" value="1"/>
</dbReference>
<accession>A0A2P8EVX4</accession>
<sequence length="768" mass="86397">MSVSRHLERILPGLKRLDPSKQSIMWGLVLLVGLFLAGLWIMSSLNLKYSQQAMSAVRQQQIEDGFHAHLDRINAEHQRLEQYTADLVQQAALFARLNLEGGMSVHNLEQELLQRLQRFPAAFGSGVWYRSDVIRPQQPFGALAYRSGTGTQVYAGADLHWQDYRQQIWFPLALGPDWREQGVDKKDHYWTPVYYNPLTDAAVISLIRPLRTADGALLGLVSADWHADTLIERVSRIEMTPGSFAWLIDRNGRRLSSLSQIKDARYAEQLMAAVEQQLAPVQKDGRSHIHVEGRDFALFHATTRGGMVFGIGVPRDEIDAVLAPMRSTNLRILLLGGLGILLLSGLVLFKVAALMRELQASYTDELTGLPNRARLLLDLQQRQQAALILLNLDRFRQLNGLLGHACGDYILTTLVARLQASSPPGQRLYRLGADEFVLLVAPLAVDALGAELQRLLHFVQAQQLHWHGHDINLSATLGAAVSTPDRPVQQCDLINEAQEALKQARQHGLNYRIHDNAHSLEQQFAFNLRWANRLREALRTDRLQPWYQPILNTATGQVEKYECLVRMLDEEGRAISPGHFLGVARQLRLDRQITRLMIEKCCHHFADSELQFSINLAYGDLRDGALTAFILEQLDMTGVGPRLIFEILESDGIDNYDQVRHFIEDVKTRGCRIAIDDFGTGYSNFAHLLRLDVDLLKIDGSLIRHLHTDVNARRVTRGIVSFAHSLGIQTVAEFVHSAAVLEQVQQLGIDFAQGELIGMPGPDLLERT</sequence>
<dbReference type="CDD" id="cd01949">
    <property type="entry name" value="GGDEF"/>
    <property type="match status" value="1"/>
</dbReference>
<feature type="transmembrane region" description="Helical" evidence="1">
    <location>
        <begin position="332"/>
        <end position="355"/>
    </location>
</feature>
<dbReference type="InterPro" id="IPR035919">
    <property type="entry name" value="EAL_sf"/>
</dbReference>
<keyword evidence="5" id="KW-1185">Reference proteome</keyword>
<reference evidence="4 5" key="1">
    <citation type="submission" date="2018-03" db="EMBL/GenBank/DDBJ databases">
        <title>Genomic Encyclopedia of Archaeal and Bacterial Type Strains, Phase II (KMG-II): from individual species to whole genera.</title>
        <authorList>
            <person name="Goeker M."/>
        </authorList>
    </citation>
    <scope>NUCLEOTIDE SEQUENCE [LARGE SCALE GENOMIC DNA]</scope>
    <source>
        <strain evidence="4 5">DSM 17586</strain>
    </source>
</reference>
<dbReference type="InterPro" id="IPR050706">
    <property type="entry name" value="Cyclic-di-GMP_PDE-like"/>
</dbReference>
<dbReference type="CDD" id="cd18773">
    <property type="entry name" value="PDC1_HK_sensor"/>
    <property type="match status" value="1"/>
</dbReference>
<evidence type="ECO:0000259" key="3">
    <source>
        <dbReference type="PROSITE" id="PS50887"/>
    </source>
</evidence>
<dbReference type="PROSITE" id="PS50883">
    <property type="entry name" value="EAL"/>
    <property type="match status" value="1"/>
</dbReference>
<dbReference type="RefSeq" id="WP_211298110.1">
    <property type="nucleotide sequence ID" value="NZ_PYGI01000011.1"/>
</dbReference>
<dbReference type="Pfam" id="PF22673">
    <property type="entry name" value="MCP-like_PDC_1"/>
    <property type="match status" value="1"/>
</dbReference>
<dbReference type="InterPro" id="IPR000160">
    <property type="entry name" value="GGDEF_dom"/>
</dbReference>
<dbReference type="Pfam" id="PF00990">
    <property type="entry name" value="GGDEF"/>
    <property type="match status" value="1"/>
</dbReference>
<keyword evidence="1" id="KW-1133">Transmembrane helix</keyword>
<dbReference type="Proteomes" id="UP000242133">
    <property type="component" value="Unassembled WGS sequence"/>
</dbReference>
<dbReference type="Gene3D" id="3.20.20.450">
    <property type="entry name" value="EAL domain"/>
    <property type="match status" value="1"/>
</dbReference>